<evidence type="ECO:0000256" key="9">
    <source>
        <dbReference type="ARBA" id="ARBA00023125"/>
    </source>
</evidence>
<evidence type="ECO:0000256" key="12">
    <source>
        <dbReference type="ARBA" id="ARBA00029354"/>
    </source>
</evidence>
<reference evidence="15 16" key="1">
    <citation type="submission" date="2024-01" db="EMBL/GenBank/DDBJ databases">
        <title>Complete genome sequence of Citroniella saccharovorans strain M6.X9, isolated from human fecal sample.</title>
        <authorList>
            <person name="Cheng G."/>
            <person name="Westerholm M."/>
            <person name="Schnurer A."/>
        </authorList>
    </citation>
    <scope>NUCLEOTIDE SEQUENCE [LARGE SCALE GENOMIC DNA]</scope>
    <source>
        <strain evidence="15 16">DSM 29873</strain>
    </source>
</reference>
<keyword evidence="2 13" id="KW-0963">Cytoplasm</keyword>
<dbReference type="PRINTS" id="PR00696">
    <property type="entry name" value="RSOLVASERUVC"/>
</dbReference>
<dbReference type="GO" id="GO:0006281">
    <property type="term" value="P:DNA repair"/>
    <property type="evidence" value="ECO:0007669"/>
    <property type="project" value="UniProtKB-UniRule"/>
</dbReference>
<evidence type="ECO:0000313" key="15">
    <source>
        <dbReference type="EMBL" id="MEB3429746.1"/>
    </source>
</evidence>
<sequence length="163" mass="18106">MIILGIDPGLATIGYGVIEAKSRISLVEYGIIQTLPTSTLPERLEIIFKNIDLLIKDFNPDEVAIEELFFNKNVKTAITVGEARGVILVSLKLNSVPIYEYTPLQIKSSIAGYGRAEKLQVQNQVKNILSLKDIPKPDDASDALAVAMTHYFQGRNKEMFLIK</sequence>
<comment type="subunit">
    <text evidence="13">Homodimer which binds Holliday junction (HJ) DNA. The HJ becomes 2-fold symmetrical on binding to RuvC with unstacked arms; it has a different conformation from HJ DNA in complex with RuvA. In the full resolvosome a probable DNA-RuvA(4)-RuvB(12)-RuvC(2) complex forms which resolves the HJ.</text>
</comment>
<dbReference type="FunFam" id="3.30.420.10:FF:000002">
    <property type="entry name" value="Crossover junction endodeoxyribonuclease RuvC"/>
    <property type="match status" value="1"/>
</dbReference>
<dbReference type="NCBIfam" id="NF000711">
    <property type="entry name" value="PRK00039.2-1"/>
    <property type="match status" value="1"/>
</dbReference>
<dbReference type="GO" id="GO:0005737">
    <property type="term" value="C:cytoplasm"/>
    <property type="evidence" value="ECO:0007669"/>
    <property type="project" value="UniProtKB-SubCell"/>
</dbReference>
<evidence type="ECO:0000256" key="14">
    <source>
        <dbReference type="NCBIfam" id="TIGR00228"/>
    </source>
</evidence>
<keyword evidence="10 13" id="KW-0233">DNA recombination</keyword>
<evidence type="ECO:0000256" key="2">
    <source>
        <dbReference type="ARBA" id="ARBA00022490"/>
    </source>
</evidence>
<dbReference type="InterPro" id="IPR002176">
    <property type="entry name" value="X-over_junc_endoDNase_RuvC"/>
</dbReference>
<dbReference type="GO" id="GO:0006310">
    <property type="term" value="P:DNA recombination"/>
    <property type="evidence" value="ECO:0007669"/>
    <property type="project" value="UniProtKB-UniRule"/>
</dbReference>
<evidence type="ECO:0000313" key="16">
    <source>
        <dbReference type="Proteomes" id="UP001357733"/>
    </source>
</evidence>
<keyword evidence="9 13" id="KW-0238">DNA-binding</keyword>
<dbReference type="GO" id="GO:0000287">
    <property type="term" value="F:magnesium ion binding"/>
    <property type="evidence" value="ECO:0007669"/>
    <property type="project" value="UniProtKB-UniRule"/>
</dbReference>
<evidence type="ECO:0000256" key="4">
    <source>
        <dbReference type="ARBA" id="ARBA00022723"/>
    </source>
</evidence>
<dbReference type="PANTHER" id="PTHR30194:SF3">
    <property type="entry name" value="CROSSOVER JUNCTION ENDODEOXYRIBONUCLEASE RUVC"/>
    <property type="match status" value="1"/>
</dbReference>
<comment type="cofactor">
    <cofactor evidence="13">
        <name>Mg(2+)</name>
        <dbReference type="ChEBI" id="CHEBI:18420"/>
    </cofactor>
    <text evidence="13">Binds 2 Mg(2+) ion per subunit.</text>
</comment>
<dbReference type="RefSeq" id="WP_324619915.1">
    <property type="nucleotide sequence ID" value="NZ_JAYKOT010000003.1"/>
</dbReference>
<evidence type="ECO:0000256" key="3">
    <source>
        <dbReference type="ARBA" id="ARBA00022722"/>
    </source>
</evidence>
<dbReference type="PROSITE" id="PS01321">
    <property type="entry name" value="RUVC"/>
    <property type="match status" value="1"/>
</dbReference>
<dbReference type="SUPFAM" id="SSF53098">
    <property type="entry name" value="Ribonuclease H-like"/>
    <property type="match status" value="1"/>
</dbReference>
<dbReference type="GO" id="GO:0008821">
    <property type="term" value="F:crossover junction DNA endonuclease activity"/>
    <property type="evidence" value="ECO:0007669"/>
    <property type="project" value="UniProtKB-UniRule"/>
</dbReference>
<comment type="similarity">
    <text evidence="1 13">Belongs to the RuvC family.</text>
</comment>
<dbReference type="EC" id="3.1.21.10" evidence="13 14"/>
<evidence type="ECO:0000256" key="6">
    <source>
        <dbReference type="ARBA" id="ARBA00022763"/>
    </source>
</evidence>
<dbReference type="EMBL" id="JAYKOT010000003">
    <property type="protein sequence ID" value="MEB3429746.1"/>
    <property type="molecule type" value="Genomic_DNA"/>
</dbReference>
<dbReference type="NCBIfam" id="TIGR00228">
    <property type="entry name" value="ruvC"/>
    <property type="match status" value="1"/>
</dbReference>
<dbReference type="PANTHER" id="PTHR30194">
    <property type="entry name" value="CROSSOVER JUNCTION ENDODEOXYRIBONUCLEASE RUVC"/>
    <property type="match status" value="1"/>
</dbReference>
<keyword evidence="6 13" id="KW-0227">DNA damage</keyword>
<dbReference type="Proteomes" id="UP001357733">
    <property type="component" value="Unassembled WGS sequence"/>
</dbReference>
<accession>A0AAW9MUE4</accession>
<name>A0AAW9MUE4_9FIRM</name>
<dbReference type="Gene3D" id="3.30.420.10">
    <property type="entry name" value="Ribonuclease H-like superfamily/Ribonuclease H"/>
    <property type="match status" value="1"/>
</dbReference>
<feature type="active site" evidence="13">
    <location>
        <position position="139"/>
    </location>
</feature>
<feature type="binding site" evidence="13">
    <location>
        <position position="7"/>
    </location>
    <ligand>
        <name>Mg(2+)</name>
        <dbReference type="ChEBI" id="CHEBI:18420"/>
        <label>1</label>
    </ligand>
</feature>
<dbReference type="InterPro" id="IPR036397">
    <property type="entry name" value="RNaseH_sf"/>
</dbReference>
<keyword evidence="11 13" id="KW-0234">DNA repair</keyword>
<dbReference type="InterPro" id="IPR020563">
    <property type="entry name" value="X-over_junc_endoDNase_Mg_BS"/>
</dbReference>
<feature type="active site" evidence="13">
    <location>
        <position position="7"/>
    </location>
</feature>
<dbReference type="GO" id="GO:0003677">
    <property type="term" value="F:DNA binding"/>
    <property type="evidence" value="ECO:0007669"/>
    <property type="project" value="UniProtKB-KW"/>
</dbReference>
<proteinExistence type="inferred from homology"/>
<dbReference type="InterPro" id="IPR012337">
    <property type="entry name" value="RNaseH-like_sf"/>
</dbReference>
<evidence type="ECO:0000256" key="11">
    <source>
        <dbReference type="ARBA" id="ARBA00023204"/>
    </source>
</evidence>
<keyword evidence="8 13" id="KW-0460">Magnesium</keyword>
<evidence type="ECO:0000256" key="13">
    <source>
        <dbReference type="HAMAP-Rule" id="MF_00034"/>
    </source>
</evidence>
<dbReference type="GO" id="GO:0048476">
    <property type="term" value="C:Holliday junction resolvase complex"/>
    <property type="evidence" value="ECO:0007669"/>
    <property type="project" value="UniProtKB-UniRule"/>
</dbReference>
<evidence type="ECO:0000256" key="8">
    <source>
        <dbReference type="ARBA" id="ARBA00022842"/>
    </source>
</evidence>
<dbReference type="AlphaFoldDB" id="A0AAW9MUE4"/>
<feature type="active site" evidence="13">
    <location>
        <position position="66"/>
    </location>
</feature>
<protein>
    <recommendedName>
        <fullName evidence="13 14">Crossover junction endodeoxyribonuclease RuvC</fullName>
        <ecNumber evidence="13 14">3.1.21.10</ecNumber>
    </recommendedName>
    <alternativeName>
        <fullName evidence="13">Holliday junction nuclease RuvC</fullName>
    </alternativeName>
    <alternativeName>
        <fullName evidence="13">Holliday junction resolvase RuvC</fullName>
    </alternativeName>
</protein>
<feature type="binding site" evidence="13">
    <location>
        <position position="66"/>
    </location>
    <ligand>
        <name>Mg(2+)</name>
        <dbReference type="ChEBI" id="CHEBI:18420"/>
        <label>2</label>
    </ligand>
</feature>
<keyword evidence="5 13" id="KW-0255">Endonuclease</keyword>
<feature type="binding site" evidence="13">
    <location>
        <position position="139"/>
    </location>
    <ligand>
        <name>Mg(2+)</name>
        <dbReference type="ChEBI" id="CHEBI:18420"/>
        <label>1</label>
    </ligand>
</feature>
<keyword evidence="3 13" id="KW-0540">Nuclease</keyword>
<evidence type="ECO:0000256" key="5">
    <source>
        <dbReference type="ARBA" id="ARBA00022759"/>
    </source>
</evidence>
<evidence type="ECO:0000256" key="10">
    <source>
        <dbReference type="ARBA" id="ARBA00023172"/>
    </source>
</evidence>
<keyword evidence="4 13" id="KW-0479">Metal-binding</keyword>
<comment type="caution">
    <text evidence="15">The sequence shown here is derived from an EMBL/GenBank/DDBJ whole genome shotgun (WGS) entry which is preliminary data.</text>
</comment>
<comment type="function">
    <text evidence="13">The RuvA-RuvB-RuvC complex processes Holliday junction (HJ) DNA during genetic recombination and DNA repair. Endonuclease that resolves HJ intermediates. Cleaves cruciform DNA by making single-stranded nicks across the HJ at symmetrical positions within the homologous arms, yielding a 5'-phosphate and a 3'-hydroxyl group; requires a central core of homology in the junction. The consensus cleavage sequence is 5'-(A/T)TT(C/G)-3'. Cleavage occurs on the 3'-side of the TT dinucleotide at the point of strand exchange. HJ branch migration catalyzed by RuvA-RuvB allows RuvC to scan DNA until it finds its consensus sequence, where it cleaves and resolves the cruciform DNA.</text>
</comment>
<gene>
    <name evidence="13 15" type="primary">ruvC</name>
    <name evidence="15" type="ORF">VLK81_06940</name>
</gene>
<comment type="subcellular location">
    <subcellularLocation>
        <location evidence="13">Cytoplasm</location>
    </subcellularLocation>
</comment>
<dbReference type="Pfam" id="PF02075">
    <property type="entry name" value="RuvC"/>
    <property type="match status" value="1"/>
</dbReference>
<keyword evidence="7 13" id="KW-0378">Hydrolase</keyword>
<dbReference type="HAMAP" id="MF_00034">
    <property type="entry name" value="RuvC"/>
    <property type="match status" value="1"/>
</dbReference>
<evidence type="ECO:0000256" key="1">
    <source>
        <dbReference type="ARBA" id="ARBA00009518"/>
    </source>
</evidence>
<dbReference type="CDD" id="cd16962">
    <property type="entry name" value="RuvC"/>
    <property type="match status" value="1"/>
</dbReference>
<keyword evidence="16" id="KW-1185">Reference proteome</keyword>
<evidence type="ECO:0000256" key="7">
    <source>
        <dbReference type="ARBA" id="ARBA00022801"/>
    </source>
</evidence>
<organism evidence="15 16">
    <name type="scientific">Citroniella saccharovorans</name>
    <dbReference type="NCBI Taxonomy" id="2053367"/>
    <lineage>
        <taxon>Bacteria</taxon>
        <taxon>Bacillati</taxon>
        <taxon>Bacillota</taxon>
        <taxon>Tissierellia</taxon>
        <taxon>Tissierellales</taxon>
        <taxon>Peptoniphilaceae</taxon>
        <taxon>Citroniella</taxon>
    </lineage>
</organism>
<comment type="catalytic activity">
    <reaction evidence="12 13">
        <text>Endonucleolytic cleavage at a junction such as a reciprocal single-stranded crossover between two homologous DNA duplexes (Holliday junction).</text>
        <dbReference type="EC" id="3.1.21.10"/>
    </reaction>
</comment>